<dbReference type="CDD" id="cd07699">
    <property type="entry name" value="IgC1_L"/>
    <property type="match status" value="1"/>
</dbReference>
<dbReference type="PANTHER" id="PTHR19944:SF98">
    <property type="entry name" value="IG-LIKE DOMAIN-CONTAINING PROTEIN"/>
    <property type="match status" value="1"/>
</dbReference>
<dbReference type="AlphaFoldDB" id="A0A8C0W199"/>
<feature type="domain" description="Ig-like" evidence="3">
    <location>
        <begin position="65"/>
        <end position="159"/>
    </location>
</feature>
<protein>
    <recommendedName>
        <fullName evidence="3">Ig-like domain-containing protein</fullName>
    </recommendedName>
</protein>
<dbReference type="InterPro" id="IPR013783">
    <property type="entry name" value="Ig-like_fold"/>
</dbReference>
<proteinExistence type="predicted"/>
<sequence>SLSEVTFLPRRLPRTIRAASRTAAVGDCEDWWRGEVGFLHESVSQCWVFGGGTKLTVLGQPTVAPAVTLFPPSAEELQTKKATLVCLMSDFYPSDVTVAWKADGNPVTQGVETTKSSKQTNSKYVASSYLTVTPDQWKSFKAVTCQVTHQGKTVEKSVSASECS</sequence>
<dbReference type="Gene3D" id="2.60.40.10">
    <property type="entry name" value="Immunoglobulins"/>
    <property type="match status" value="1"/>
</dbReference>
<dbReference type="SUPFAM" id="SSF48726">
    <property type="entry name" value="Immunoglobulin"/>
    <property type="match status" value="1"/>
</dbReference>
<evidence type="ECO:0000256" key="1">
    <source>
        <dbReference type="ARBA" id="ARBA00023157"/>
    </source>
</evidence>
<keyword evidence="1" id="KW-1015">Disulfide bond</keyword>
<dbReference type="InterPro" id="IPR050160">
    <property type="entry name" value="MHC/Immunoglobulin"/>
</dbReference>
<evidence type="ECO:0000259" key="3">
    <source>
        <dbReference type="PROSITE" id="PS50835"/>
    </source>
</evidence>
<accession>A0A8C0W199</accession>
<organism evidence="4">
    <name type="scientific">Castor canadensis</name>
    <name type="common">American beaver</name>
    <dbReference type="NCBI Taxonomy" id="51338"/>
    <lineage>
        <taxon>Eukaryota</taxon>
        <taxon>Metazoa</taxon>
        <taxon>Chordata</taxon>
        <taxon>Craniata</taxon>
        <taxon>Vertebrata</taxon>
        <taxon>Euteleostomi</taxon>
        <taxon>Mammalia</taxon>
        <taxon>Eutheria</taxon>
        <taxon>Euarchontoglires</taxon>
        <taxon>Glires</taxon>
        <taxon>Rodentia</taxon>
        <taxon>Castorimorpha</taxon>
        <taxon>Castoridae</taxon>
        <taxon>Castor</taxon>
    </lineage>
</organism>
<dbReference type="PANTHER" id="PTHR19944">
    <property type="entry name" value="MHC CLASS II-RELATED"/>
    <property type="match status" value="1"/>
</dbReference>
<name>A0A8C0W199_CASCN</name>
<evidence type="ECO:0000256" key="2">
    <source>
        <dbReference type="ARBA" id="ARBA00023319"/>
    </source>
</evidence>
<dbReference type="PROSITE" id="PS50835">
    <property type="entry name" value="IG_LIKE"/>
    <property type="match status" value="1"/>
</dbReference>
<dbReference type="FunFam" id="2.60.40.10:FF:000283">
    <property type="entry name" value="Immunoglobulin kappa constant"/>
    <property type="match status" value="1"/>
</dbReference>
<keyword evidence="2" id="KW-0393">Immunoglobulin domain</keyword>
<dbReference type="Pfam" id="PF07654">
    <property type="entry name" value="C1-set"/>
    <property type="match status" value="1"/>
</dbReference>
<reference evidence="4" key="1">
    <citation type="submission" date="2023-09" db="UniProtKB">
        <authorList>
            <consortium name="Ensembl"/>
        </authorList>
    </citation>
    <scope>IDENTIFICATION</scope>
</reference>
<dbReference type="Ensembl" id="ENSCCNT00000002000.1">
    <property type="protein sequence ID" value="ENSCCNP00000001485.1"/>
    <property type="gene ID" value="ENSCCNG00000001677.1"/>
</dbReference>
<dbReference type="InterPro" id="IPR036179">
    <property type="entry name" value="Ig-like_dom_sf"/>
</dbReference>
<dbReference type="SMART" id="SM00407">
    <property type="entry name" value="IGc1"/>
    <property type="match status" value="1"/>
</dbReference>
<evidence type="ECO:0000313" key="4">
    <source>
        <dbReference type="Ensembl" id="ENSCCNP00000001485.1"/>
    </source>
</evidence>
<dbReference type="InterPro" id="IPR003597">
    <property type="entry name" value="Ig_C1-set"/>
</dbReference>
<dbReference type="InterPro" id="IPR007110">
    <property type="entry name" value="Ig-like_dom"/>
</dbReference>